<dbReference type="AlphaFoldDB" id="A0A4V6DC66"/>
<dbReference type="Proteomes" id="UP000298652">
    <property type="component" value="Chromosome 2"/>
</dbReference>
<dbReference type="EMBL" id="CM016553">
    <property type="protein sequence ID" value="TKW36256.1"/>
    <property type="molecule type" value="Genomic_DNA"/>
</dbReference>
<organism evidence="2 3">
    <name type="scientific">Setaria viridis</name>
    <name type="common">Green bristlegrass</name>
    <name type="synonym">Setaria italica subsp. viridis</name>
    <dbReference type="NCBI Taxonomy" id="4556"/>
    <lineage>
        <taxon>Eukaryota</taxon>
        <taxon>Viridiplantae</taxon>
        <taxon>Streptophyta</taxon>
        <taxon>Embryophyta</taxon>
        <taxon>Tracheophyta</taxon>
        <taxon>Spermatophyta</taxon>
        <taxon>Magnoliopsida</taxon>
        <taxon>Liliopsida</taxon>
        <taxon>Poales</taxon>
        <taxon>Poaceae</taxon>
        <taxon>PACMAD clade</taxon>
        <taxon>Panicoideae</taxon>
        <taxon>Panicodae</taxon>
        <taxon>Paniceae</taxon>
        <taxon>Cenchrinae</taxon>
        <taxon>Setaria</taxon>
    </lineage>
</organism>
<feature type="region of interest" description="Disordered" evidence="1">
    <location>
        <begin position="1"/>
        <end position="37"/>
    </location>
</feature>
<sequence>MAVKDWQAVEKSSVGSHHPSDYPDGKNKARAASGRPVSLVPRGGGKLKVKGVGRRVRAYRLSVSGRLLAVEFSLVEKLAISEAALVDVWGWDGFGRTRTGPVGCGGLGSKSMVISSVVGWPAGCSVRKLAGFHFLVNLGGIGEHPSCLPGLFECGREALCTHDSRANLNFFLLRNSRRITVKSLRSKGTVTELSILVYSAIVIGKNRAIESSQLRRGNKRGKNTPPLFAS</sequence>
<evidence type="ECO:0000313" key="3">
    <source>
        <dbReference type="Proteomes" id="UP000298652"/>
    </source>
</evidence>
<evidence type="ECO:0000256" key="1">
    <source>
        <dbReference type="SAM" id="MobiDB-lite"/>
    </source>
</evidence>
<feature type="compositionally biased region" description="Basic and acidic residues" evidence="1">
    <location>
        <begin position="18"/>
        <end position="27"/>
    </location>
</feature>
<gene>
    <name evidence="2" type="ORF">SEVIR_2G428650v2</name>
</gene>
<accession>A0A4V6DC66</accession>
<dbReference type="Gramene" id="TKW36256">
    <property type="protein sequence ID" value="TKW36256"/>
    <property type="gene ID" value="SEVIR_2G428650v2"/>
</dbReference>
<reference evidence="2" key="1">
    <citation type="submission" date="2019-03" db="EMBL/GenBank/DDBJ databases">
        <title>WGS assembly of Setaria viridis.</title>
        <authorList>
            <person name="Huang P."/>
            <person name="Jenkins J."/>
            <person name="Grimwood J."/>
            <person name="Barry K."/>
            <person name="Healey A."/>
            <person name="Mamidi S."/>
            <person name="Sreedasyam A."/>
            <person name="Shu S."/>
            <person name="Feldman M."/>
            <person name="Wu J."/>
            <person name="Yu Y."/>
            <person name="Chen C."/>
            <person name="Johnson J."/>
            <person name="Rokhsar D."/>
            <person name="Baxter I."/>
            <person name="Schmutz J."/>
            <person name="Brutnell T."/>
            <person name="Kellogg E."/>
        </authorList>
    </citation>
    <scope>NUCLEOTIDE SEQUENCE [LARGE SCALE GENOMIC DNA]</scope>
</reference>
<name>A0A4V6DC66_SETVI</name>
<proteinExistence type="predicted"/>
<protein>
    <submittedName>
        <fullName evidence="2">Uncharacterized protein</fullName>
    </submittedName>
</protein>
<keyword evidence="3" id="KW-1185">Reference proteome</keyword>
<evidence type="ECO:0000313" key="2">
    <source>
        <dbReference type="EMBL" id="TKW36256.1"/>
    </source>
</evidence>